<evidence type="ECO:0000313" key="2">
    <source>
        <dbReference type="EMBL" id="MBZ6077754.1"/>
    </source>
</evidence>
<dbReference type="PANTHER" id="PTHR42717:SF1">
    <property type="entry name" value="IMIDAZOLONEPROPIONASE AND RELATED AMIDOHYDROLASES"/>
    <property type="match status" value="1"/>
</dbReference>
<name>A0ABS7VRB3_9HYPH</name>
<protein>
    <submittedName>
        <fullName evidence="2">Amidohydrolase/deacetylase family metallohydrolase</fullName>
    </submittedName>
</protein>
<sequence>MTACAEHASGLLLSRAKPVGFGPGTPQGVVDILIGGDGKIQTVGSDLQAPEGYRRIDAGGAFVSPGWVDLHVHVWHGGTDISIRPELCGLERGVTTIVDAGSAGEANFHGFREFIIEPARERIKAFLNIGSIGLVACNRVSELIDIRSIDLDRTIACVEANRDVIVGIKCRASHVILGSWGITPVKIAKKLAKILKLPLMVHVGEPPPLYDEVLEILGPGDVITHCFNGKAGGSIMEDEDLFQLAERCAGEGIRLDVGHGGASFSFRVAQAAIERGLLPFSISTDLHNRSLDNPVWDMGTTMSKLLAVGMPFEAVIEASTLAPMSVIGLSTKDLLSPGTRAELTVFEIEDSDLRIRDSMGDEAHINRMITPRWAIMGAQPTKASRYEPKSKYALKSSGCPHCGWVGAQ</sequence>
<dbReference type="Gene3D" id="2.30.40.10">
    <property type="entry name" value="Urease, subunit C, domain 1"/>
    <property type="match status" value="1"/>
</dbReference>
<dbReference type="Gene3D" id="3.20.20.140">
    <property type="entry name" value="Metal-dependent hydrolases"/>
    <property type="match status" value="1"/>
</dbReference>
<reference evidence="2 3" key="1">
    <citation type="submission" date="2021-09" db="EMBL/GenBank/DDBJ databases">
        <title>The complete genome sequence of a new microorganism.</title>
        <authorList>
            <person name="Zi Z."/>
        </authorList>
    </citation>
    <scope>NUCLEOTIDE SEQUENCE [LARGE SCALE GENOMIC DNA]</scope>
    <source>
        <strain evidence="2 3">WGZ8</strain>
    </source>
</reference>
<gene>
    <name evidence="2" type="ORF">K9B37_15860</name>
</gene>
<comment type="caution">
    <text evidence="2">The sequence shown here is derived from an EMBL/GenBank/DDBJ whole genome shotgun (WGS) entry which is preliminary data.</text>
</comment>
<dbReference type="PANTHER" id="PTHR42717">
    <property type="entry name" value="DIHYDROOROTASE-RELATED"/>
    <property type="match status" value="1"/>
</dbReference>
<evidence type="ECO:0000259" key="1">
    <source>
        <dbReference type="Pfam" id="PF01979"/>
    </source>
</evidence>
<dbReference type="InterPro" id="IPR032466">
    <property type="entry name" value="Metal_Hydrolase"/>
</dbReference>
<dbReference type="SUPFAM" id="SSF51556">
    <property type="entry name" value="Metallo-dependent hydrolases"/>
    <property type="match status" value="1"/>
</dbReference>
<evidence type="ECO:0000313" key="3">
    <source>
        <dbReference type="Proteomes" id="UP000704176"/>
    </source>
</evidence>
<keyword evidence="3" id="KW-1185">Reference proteome</keyword>
<organism evidence="2 3">
    <name type="scientific">Microvirga puerhi</name>
    <dbReference type="NCBI Taxonomy" id="2876078"/>
    <lineage>
        <taxon>Bacteria</taxon>
        <taxon>Pseudomonadati</taxon>
        <taxon>Pseudomonadota</taxon>
        <taxon>Alphaproteobacteria</taxon>
        <taxon>Hyphomicrobiales</taxon>
        <taxon>Methylobacteriaceae</taxon>
        <taxon>Microvirga</taxon>
    </lineage>
</organism>
<dbReference type="EMBL" id="JAIRBM010000012">
    <property type="protein sequence ID" value="MBZ6077754.1"/>
    <property type="molecule type" value="Genomic_DNA"/>
</dbReference>
<dbReference type="InterPro" id="IPR006680">
    <property type="entry name" value="Amidohydro-rel"/>
</dbReference>
<accession>A0ABS7VRB3</accession>
<dbReference type="Pfam" id="PF01979">
    <property type="entry name" value="Amidohydro_1"/>
    <property type="match status" value="1"/>
</dbReference>
<dbReference type="NCBIfam" id="NF006689">
    <property type="entry name" value="PRK09237.1"/>
    <property type="match status" value="1"/>
</dbReference>
<dbReference type="InterPro" id="IPR011059">
    <property type="entry name" value="Metal-dep_hydrolase_composite"/>
</dbReference>
<dbReference type="Proteomes" id="UP000704176">
    <property type="component" value="Unassembled WGS sequence"/>
</dbReference>
<feature type="domain" description="Amidohydrolase-related" evidence="1">
    <location>
        <begin position="62"/>
        <end position="350"/>
    </location>
</feature>
<proteinExistence type="predicted"/>
<dbReference type="InterPro" id="IPR020043">
    <property type="entry name" value="Deacetylase_Atu3266-like"/>
</dbReference>
<dbReference type="RefSeq" id="WP_224314441.1">
    <property type="nucleotide sequence ID" value="NZ_JAIRBM010000012.1"/>
</dbReference>
<dbReference type="PIRSF" id="PIRSF039004">
    <property type="entry name" value="ADE_EF_0837"/>
    <property type="match status" value="1"/>
</dbReference>
<dbReference type="SUPFAM" id="SSF51338">
    <property type="entry name" value="Composite domain of metallo-dependent hydrolases"/>
    <property type="match status" value="1"/>
</dbReference>